<dbReference type="EMBL" id="CP012670">
    <property type="protein sequence ID" value="AUX27516.1"/>
    <property type="molecule type" value="Genomic_DNA"/>
</dbReference>
<dbReference type="Proteomes" id="UP000295781">
    <property type="component" value="Chromosome"/>
</dbReference>
<evidence type="ECO:0000313" key="2">
    <source>
        <dbReference type="Proteomes" id="UP000295781"/>
    </source>
</evidence>
<sequence>MLRRTFAIDVLACPTCDGRMKLVAMITGPLPTRPVAAHGVTCRAPIGDRLSTGECQQV</sequence>
<dbReference type="AlphaFoldDB" id="A0A4P2QDQ4"/>
<reference evidence="1 2" key="1">
    <citation type="submission" date="2015-09" db="EMBL/GenBank/DDBJ databases">
        <title>Sorangium comparison.</title>
        <authorList>
            <person name="Zaburannyi N."/>
            <person name="Bunk B."/>
            <person name="Overmann J."/>
            <person name="Mueller R."/>
        </authorList>
    </citation>
    <scope>NUCLEOTIDE SEQUENCE [LARGE SCALE GENOMIC DNA]</scope>
    <source>
        <strain evidence="1 2">So ceGT47</strain>
    </source>
</reference>
<protein>
    <submittedName>
        <fullName evidence="1">Uncharacterized protein</fullName>
    </submittedName>
</protein>
<organism evidence="1 2">
    <name type="scientific">Sorangium cellulosum</name>
    <name type="common">Polyangium cellulosum</name>
    <dbReference type="NCBI Taxonomy" id="56"/>
    <lineage>
        <taxon>Bacteria</taxon>
        <taxon>Pseudomonadati</taxon>
        <taxon>Myxococcota</taxon>
        <taxon>Polyangia</taxon>
        <taxon>Polyangiales</taxon>
        <taxon>Polyangiaceae</taxon>
        <taxon>Sorangium</taxon>
    </lineage>
</organism>
<evidence type="ECO:0000313" key="1">
    <source>
        <dbReference type="EMBL" id="AUX27516.1"/>
    </source>
</evidence>
<name>A0A4P2QDQ4_SORCE</name>
<gene>
    <name evidence="1" type="ORF">SOCEGT47_081070</name>
</gene>
<accession>A0A4P2QDQ4</accession>
<proteinExistence type="predicted"/>